<comment type="caution">
    <text evidence="1">The sequence shown here is derived from an EMBL/GenBank/DDBJ whole genome shotgun (WGS) entry which is preliminary data.</text>
</comment>
<accession>D4B9A2</accession>
<dbReference type="AlphaFoldDB" id="D4B9A2"/>
<dbReference type="EMBL" id="ABWL02000006">
    <property type="protein sequence ID" value="EFE08763.1"/>
    <property type="molecule type" value="Genomic_DNA"/>
</dbReference>
<evidence type="ECO:0000313" key="1">
    <source>
        <dbReference type="EMBL" id="EFE08763.1"/>
    </source>
</evidence>
<organism evidence="1 2">
    <name type="scientific">Citrobacter youngae ATCC 29220</name>
    <dbReference type="NCBI Taxonomy" id="500640"/>
    <lineage>
        <taxon>Bacteria</taxon>
        <taxon>Pseudomonadati</taxon>
        <taxon>Pseudomonadota</taxon>
        <taxon>Gammaproteobacteria</taxon>
        <taxon>Enterobacterales</taxon>
        <taxon>Enterobacteriaceae</taxon>
        <taxon>Citrobacter</taxon>
        <taxon>Citrobacter freundii complex</taxon>
    </lineage>
</organism>
<sequence>MLKAQFSTMVNAKLNSQLPGRKCIFKASFGALSAPFFYPANPIHTIPPSVNGLSNFLTHSQH</sequence>
<gene>
    <name evidence="1" type="ORF">CIT292_07042</name>
</gene>
<proteinExistence type="predicted"/>
<dbReference type="HOGENOM" id="CLU_2895904_0_0_6"/>
<dbReference type="Proteomes" id="UP000003880">
    <property type="component" value="Unassembled WGS sequence"/>
</dbReference>
<evidence type="ECO:0000313" key="2">
    <source>
        <dbReference type="Proteomes" id="UP000003880"/>
    </source>
</evidence>
<name>D4B9A2_9ENTR</name>
<reference evidence="1 2" key="1">
    <citation type="submission" date="2010-02" db="EMBL/GenBank/DDBJ databases">
        <authorList>
            <person name="Weinstock G."/>
            <person name="Sodergren E."/>
            <person name="Clifton S."/>
            <person name="Fulton L."/>
            <person name="Fulton B."/>
            <person name="Courtney L."/>
            <person name="Fronick C."/>
            <person name="Harrison M."/>
            <person name="Strong C."/>
            <person name="Farmer C."/>
            <person name="Delahaunty K."/>
            <person name="Markovic C."/>
            <person name="Hall O."/>
            <person name="Minx P."/>
            <person name="Tomlinson C."/>
            <person name="Mitreva M."/>
            <person name="Nelson J."/>
            <person name="Hou S."/>
            <person name="Wollam A."/>
            <person name="Pepin K.H."/>
            <person name="Johnson M."/>
            <person name="Bhonagiri V."/>
            <person name="Zhang X."/>
            <person name="Suruliraj S."/>
            <person name="Warren W."/>
            <person name="Chinwalla A."/>
            <person name="Mardis E.R."/>
            <person name="Wilson R.K."/>
        </authorList>
    </citation>
    <scope>NUCLEOTIDE SEQUENCE [LARGE SCALE GENOMIC DNA]</scope>
    <source>
        <strain evidence="1 2">ATCC 29220</strain>
    </source>
</reference>
<protein>
    <submittedName>
        <fullName evidence="1">Uncharacterized protein</fullName>
    </submittedName>
</protein>